<evidence type="ECO:0000313" key="2">
    <source>
        <dbReference type="EMBL" id="KAK2613710.1"/>
    </source>
</evidence>
<dbReference type="EMBL" id="JAUJFL010000001">
    <property type="protein sequence ID" value="KAK2613710.1"/>
    <property type="molecule type" value="Genomic_DNA"/>
</dbReference>
<protein>
    <submittedName>
        <fullName evidence="2">Uncharacterized protein</fullName>
    </submittedName>
</protein>
<evidence type="ECO:0000256" key="1">
    <source>
        <dbReference type="SAM" id="SignalP"/>
    </source>
</evidence>
<keyword evidence="3" id="KW-1185">Reference proteome</keyword>
<reference evidence="2" key="1">
    <citation type="submission" date="2023-06" db="EMBL/GenBank/DDBJ databases">
        <authorList>
            <person name="Noh H."/>
        </authorList>
    </citation>
    <scope>NUCLEOTIDE SEQUENCE</scope>
    <source>
        <strain evidence="2">DUCC20226</strain>
    </source>
</reference>
<gene>
    <name evidence="2" type="ORF">N8I77_000602</name>
</gene>
<comment type="caution">
    <text evidence="2">The sequence shown here is derived from an EMBL/GenBank/DDBJ whole genome shotgun (WGS) entry which is preliminary data.</text>
</comment>
<accession>A0AAD9W7C6</accession>
<feature type="chain" id="PRO_5042006214" evidence="1">
    <location>
        <begin position="16"/>
        <end position="157"/>
    </location>
</feature>
<organism evidence="2 3">
    <name type="scientific">Phomopsis amygdali</name>
    <name type="common">Fusicoccum amygdali</name>
    <dbReference type="NCBI Taxonomy" id="1214568"/>
    <lineage>
        <taxon>Eukaryota</taxon>
        <taxon>Fungi</taxon>
        <taxon>Dikarya</taxon>
        <taxon>Ascomycota</taxon>
        <taxon>Pezizomycotina</taxon>
        <taxon>Sordariomycetes</taxon>
        <taxon>Sordariomycetidae</taxon>
        <taxon>Diaporthales</taxon>
        <taxon>Diaporthaceae</taxon>
        <taxon>Diaporthe</taxon>
    </lineage>
</organism>
<proteinExistence type="predicted"/>
<dbReference type="Proteomes" id="UP001265746">
    <property type="component" value="Unassembled WGS sequence"/>
</dbReference>
<sequence length="157" mass="18070">MKLTPFLALLSVASGLVTPRKESNIDDLRYKWLLWNFHYNGDEGGDVWFFNITNPTAFPIEPLVNADCEIVTTWLWWQPCSILSAMTVDGNQGVWVLPQPKTDTINFRIMHSFTIKSSNPHKFYNVTGNFNKNWQGVTYPVNTTVYPSDVSLTKHWI</sequence>
<name>A0AAD9W7C6_PHOAM</name>
<evidence type="ECO:0000313" key="3">
    <source>
        <dbReference type="Proteomes" id="UP001265746"/>
    </source>
</evidence>
<feature type="signal peptide" evidence="1">
    <location>
        <begin position="1"/>
        <end position="15"/>
    </location>
</feature>
<dbReference type="AlphaFoldDB" id="A0AAD9W7C6"/>
<keyword evidence="1" id="KW-0732">Signal</keyword>